<dbReference type="InterPro" id="IPR000792">
    <property type="entry name" value="Tscrpt_reg_LuxR_C"/>
</dbReference>
<organism evidence="3 4">
    <name type="scientific">Streptomyces tamarix</name>
    <dbReference type="NCBI Taxonomy" id="3078565"/>
    <lineage>
        <taxon>Bacteria</taxon>
        <taxon>Bacillati</taxon>
        <taxon>Actinomycetota</taxon>
        <taxon>Actinomycetes</taxon>
        <taxon>Kitasatosporales</taxon>
        <taxon>Streptomycetaceae</taxon>
        <taxon>Streptomyces</taxon>
    </lineage>
</organism>
<evidence type="ECO:0000256" key="1">
    <source>
        <dbReference type="ARBA" id="ARBA00023125"/>
    </source>
</evidence>
<dbReference type="InterPro" id="IPR016032">
    <property type="entry name" value="Sig_transdc_resp-reg_C-effctor"/>
</dbReference>
<proteinExistence type="predicted"/>
<dbReference type="RefSeq" id="WP_315878964.1">
    <property type="nucleotide sequence ID" value="NZ_JAWCTQ010000021.1"/>
</dbReference>
<protein>
    <submittedName>
        <fullName evidence="3">LuxR C-terminal-related transcriptional regulator</fullName>
    </submittedName>
</protein>
<reference evidence="3 4" key="1">
    <citation type="submission" date="2023-09" db="EMBL/GenBank/DDBJ databases">
        <title>Streptomyces sp. nov.: A antagonism against Alternaria gaisen Producing Streptochlin, Isolated from Tamarix root soil.</title>
        <authorList>
            <person name="Chen Y."/>
        </authorList>
    </citation>
    <scope>NUCLEOTIDE SEQUENCE [LARGE SCALE GENOMIC DNA]</scope>
    <source>
        <strain evidence="3 4">TRM76323</strain>
    </source>
</reference>
<dbReference type="InterPro" id="IPR027417">
    <property type="entry name" value="P-loop_NTPase"/>
</dbReference>
<dbReference type="CDD" id="cd06170">
    <property type="entry name" value="LuxR_C_like"/>
    <property type="match status" value="1"/>
</dbReference>
<dbReference type="Pfam" id="PF13191">
    <property type="entry name" value="AAA_16"/>
    <property type="match status" value="1"/>
</dbReference>
<dbReference type="Gene3D" id="1.10.10.10">
    <property type="entry name" value="Winged helix-like DNA-binding domain superfamily/Winged helix DNA-binding domain"/>
    <property type="match status" value="1"/>
</dbReference>
<keyword evidence="1" id="KW-0238">DNA-binding</keyword>
<evidence type="ECO:0000313" key="3">
    <source>
        <dbReference type="EMBL" id="MDT9683902.1"/>
    </source>
</evidence>
<dbReference type="EMBL" id="JAWCTQ010000021">
    <property type="protein sequence ID" value="MDT9683902.1"/>
    <property type="molecule type" value="Genomic_DNA"/>
</dbReference>
<dbReference type="SUPFAM" id="SSF46894">
    <property type="entry name" value="C-terminal effector domain of the bipartite response regulators"/>
    <property type="match status" value="1"/>
</dbReference>
<dbReference type="InterPro" id="IPR036388">
    <property type="entry name" value="WH-like_DNA-bd_sf"/>
</dbReference>
<dbReference type="PRINTS" id="PR00038">
    <property type="entry name" value="HTHLUXR"/>
</dbReference>
<dbReference type="Proteomes" id="UP001250181">
    <property type="component" value="Unassembled WGS sequence"/>
</dbReference>
<gene>
    <name evidence="3" type="ORF">RND61_17805</name>
</gene>
<dbReference type="SMART" id="SM00421">
    <property type="entry name" value="HTH_LUXR"/>
    <property type="match status" value="1"/>
</dbReference>
<dbReference type="PROSITE" id="PS50043">
    <property type="entry name" value="HTH_LUXR_2"/>
    <property type="match status" value="1"/>
</dbReference>
<dbReference type="Pfam" id="PF00196">
    <property type="entry name" value="GerE"/>
    <property type="match status" value="1"/>
</dbReference>
<sequence length="936" mass="96445">MTVQPILERPSPVHGRDVELRSVAAALDAPRHGGGGLLVVTADPGLGRTALLDHAVASFAAGPALRVGATPGDSRAPGSGLRALCGALAHHRPTRGAHGDGAPAGVPDADSLAASLRAASASGPLLLCVDDAHLWDEPSRRSLAALLRDARRTGPVAVLVTTVRRHPGSRDFAGLPSVVLGPLSRGAAAAVVDDLATGPVDASVREELVTEAEGNPALLAFLVERLSAAQLAGRAPLPRPLVDAAALTRVVSPGPAELPEEVRESLLLVAAASEDGPDGGTADAALVQDAARHWGLPVSALAAAEAAGLVRWAGGRIGCATAALRRAVYSEAPPARRRAAHGALALAVDADRYPLARLTHTALSVRGPDPRLAAALAAEATRAEARHPHHERSSALVRAAELTAGAGARAERLTAAADQARLAGAPRRARELLAAARAAGGHDAVRGRVELLDGVLTLDDGPVVDAHEALRAAAALLAPYDPGHATAARLAAADAAWVAGDVAACLAFLEAAAEGGAAASPAYRAGSGEEYLAGLRAALRGRLDLARGPLRRTVERAGSGDADPALLLRAGAAALLIGDVAAACRVSARALAAARAAGSAASVPRALEYLAYAELRTGEHARARAHAEEGLRAALRSGQHNVAAHLHAVLALALSVEGDEPGVAAHAAGALDTARRHGLAQAAALAQWASARTDLCRGRVPEAAARLRPVVRSGARGGHFAVRILALPCYVEAMALAGQPDAARTAVEEFAVWASLGADPQAPAQLARCRALLDPAEAGGWYERALHRHDLASGEFERARTLLLYGKWLRRQRRPREAGDRLREALVAFEQCGARGWAEQADSELRAAGSAPRSRPEGGLSRLTAQQLRIARLVAEGATNREVAVRLSLSPRTVDHHLRNVFAVLGVRSRVDLARLVDRAHPAEPAEPGEPTRAHP</sequence>
<evidence type="ECO:0000313" key="4">
    <source>
        <dbReference type="Proteomes" id="UP001250181"/>
    </source>
</evidence>
<dbReference type="InterPro" id="IPR041664">
    <property type="entry name" value="AAA_16"/>
</dbReference>
<accession>A0ABU3QN85</accession>
<evidence type="ECO:0000259" key="2">
    <source>
        <dbReference type="PROSITE" id="PS50043"/>
    </source>
</evidence>
<keyword evidence="4" id="KW-1185">Reference proteome</keyword>
<dbReference type="InterPro" id="IPR039420">
    <property type="entry name" value="WalR-like"/>
</dbReference>
<dbReference type="PANTHER" id="PTHR43214:SF42">
    <property type="entry name" value="TRANSCRIPTIONAL REGULATORY PROTEIN DESR"/>
    <property type="match status" value="1"/>
</dbReference>
<dbReference type="SUPFAM" id="SSF52540">
    <property type="entry name" value="P-loop containing nucleoside triphosphate hydrolases"/>
    <property type="match status" value="1"/>
</dbReference>
<feature type="domain" description="HTH luxR-type" evidence="2">
    <location>
        <begin position="856"/>
        <end position="921"/>
    </location>
</feature>
<dbReference type="PANTHER" id="PTHR43214">
    <property type="entry name" value="TWO-COMPONENT RESPONSE REGULATOR"/>
    <property type="match status" value="1"/>
</dbReference>
<name>A0ABU3QN85_9ACTN</name>
<comment type="caution">
    <text evidence="3">The sequence shown here is derived from an EMBL/GenBank/DDBJ whole genome shotgun (WGS) entry which is preliminary data.</text>
</comment>